<evidence type="ECO:0000313" key="1">
    <source>
        <dbReference type="EMBL" id="MPN44931.1"/>
    </source>
</evidence>
<dbReference type="EMBL" id="VSSQ01104454">
    <property type="protein sequence ID" value="MPN44931.1"/>
    <property type="molecule type" value="Genomic_DNA"/>
</dbReference>
<protein>
    <submittedName>
        <fullName evidence="1">Uncharacterized protein</fullName>
    </submittedName>
</protein>
<proteinExistence type="predicted"/>
<accession>A0A645I0W5</accession>
<organism evidence="1">
    <name type="scientific">bioreactor metagenome</name>
    <dbReference type="NCBI Taxonomy" id="1076179"/>
    <lineage>
        <taxon>unclassified sequences</taxon>
        <taxon>metagenomes</taxon>
        <taxon>ecological metagenomes</taxon>
    </lineage>
</organism>
<gene>
    <name evidence="1" type="ORF">SDC9_192498</name>
</gene>
<sequence length="56" mass="5687">MELPEQAKPVVRNVSTARIDAGIGQSGLCELGCNLIPNATGKSLCLAACKGISGVM</sequence>
<name>A0A645I0W5_9ZZZZ</name>
<dbReference type="AlphaFoldDB" id="A0A645I0W5"/>
<reference evidence="1" key="1">
    <citation type="submission" date="2019-08" db="EMBL/GenBank/DDBJ databases">
        <authorList>
            <person name="Kucharzyk K."/>
            <person name="Murdoch R.W."/>
            <person name="Higgins S."/>
            <person name="Loffler F."/>
        </authorList>
    </citation>
    <scope>NUCLEOTIDE SEQUENCE</scope>
</reference>
<comment type="caution">
    <text evidence="1">The sequence shown here is derived from an EMBL/GenBank/DDBJ whole genome shotgun (WGS) entry which is preliminary data.</text>
</comment>